<feature type="domain" description="SET" evidence="5">
    <location>
        <begin position="35"/>
        <end position="381"/>
    </location>
</feature>
<feature type="compositionally biased region" description="Basic and acidic residues" evidence="4">
    <location>
        <begin position="212"/>
        <end position="228"/>
    </location>
</feature>
<name>A0A6U9PAY5_9CHLO</name>
<evidence type="ECO:0000256" key="3">
    <source>
        <dbReference type="ARBA" id="ARBA00022691"/>
    </source>
</evidence>
<dbReference type="GO" id="GO:0016279">
    <property type="term" value="F:protein-lysine N-methyltransferase activity"/>
    <property type="evidence" value="ECO:0007669"/>
    <property type="project" value="TreeGrafter"/>
</dbReference>
<keyword evidence="2" id="KW-0808">Transferase</keyword>
<dbReference type="InterPro" id="IPR015353">
    <property type="entry name" value="Rubisco_LSMT_subst-bd"/>
</dbReference>
<dbReference type="Pfam" id="PF09273">
    <property type="entry name" value="Rubis-subs-bind"/>
    <property type="match status" value="1"/>
</dbReference>
<dbReference type="PANTHER" id="PTHR13271">
    <property type="entry name" value="UNCHARACTERIZED PUTATIVE METHYLTRANSFERASE"/>
    <property type="match status" value="1"/>
</dbReference>
<dbReference type="InterPro" id="IPR046341">
    <property type="entry name" value="SET_dom_sf"/>
</dbReference>
<evidence type="ECO:0000256" key="2">
    <source>
        <dbReference type="ARBA" id="ARBA00022679"/>
    </source>
</evidence>
<dbReference type="InterPro" id="IPR036464">
    <property type="entry name" value="Rubisco_LSMT_subst-bd_sf"/>
</dbReference>
<dbReference type="PROSITE" id="PS50280">
    <property type="entry name" value="SET"/>
    <property type="match status" value="1"/>
</dbReference>
<reference evidence="6" key="1">
    <citation type="submission" date="2021-01" db="EMBL/GenBank/DDBJ databases">
        <authorList>
            <person name="Corre E."/>
            <person name="Pelletier E."/>
            <person name="Niang G."/>
            <person name="Scheremetjew M."/>
            <person name="Finn R."/>
            <person name="Kale V."/>
            <person name="Holt S."/>
            <person name="Cochrane G."/>
            <person name="Meng A."/>
            <person name="Brown T."/>
            <person name="Cohen L."/>
        </authorList>
    </citation>
    <scope>NUCLEOTIDE SEQUENCE</scope>
    <source>
        <strain evidence="6">CCMP1897</strain>
    </source>
</reference>
<dbReference type="PANTHER" id="PTHR13271:SF34">
    <property type="entry name" value="N-LYSINE METHYLTRANSFERASE SETD6"/>
    <property type="match status" value="1"/>
</dbReference>
<proteinExistence type="predicted"/>
<dbReference type="GO" id="GO:0032259">
    <property type="term" value="P:methylation"/>
    <property type="evidence" value="ECO:0007669"/>
    <property type="project" value="UniProtKB-KW"/>
</dbReference>
<accession>A0A6U9PAY5</accession>
<evidence type="ECO:0000313" key="7">
    <source>
        <dbReference type="EMBL" id="CAE0606366.1"/>
    </source>
</evidence>
<evidence type="ECO:0000259" key="5">
    <source>
        <dbReference type="PROSITE" id="PS50280"/>
    </source>
</evidence>
<dbReference type="Gene3D" id="3.90.1420.10">
    <property type="entry name" value="Rubisco LSMT, substrate-binding domain"/>
    <property type="match status" value="1"/>
</dbReference>
<evidence type="ECO:0000313" key="6">
    <source>
        <dbReference type="EMBL" id="CAE0606365.1"/>
    </source>
</evidence>
<dbReference type="SUPFAM" id="SSF82199">
    <property type="entry name" value="SET domain"/>
    <property type="match status" value="1"/>
</dbReference>
<dbReference type="AlphaFoldDB" id="A0A6U9PAY5"/>
<gene>
    <name evidence="6" type="ORF">PSAL00342_LOCUS181</name>
    <name evidence="7" type="ORF">PSAL00342_LOCUS182</name>
</gene>
<organism evidence="6">
    <name type="scientific">Picocystis salinarum</name>
    <dbReference type="NCBI Taxonomy" id="88271"/>
    <lineage>
        <taxon>Eukaryota</taxon>
        <taxon>Viridiplantae</taxon>
        <taxon>Chlorophyta</taxon>
        <taxon>Picocystophyceae</taxon>
        <taxon>Picocystales</taxon>
        <taxon>Picocystaceae</taxon>
        <taxon>Picocystis</taxon>
    </lineage>
</organism>
<dbReference type="SUPFAM" id="SSF81822">
    <property type="entry name" value="RuBisCo LSMT C-terminal, substrate-binding domain"/>
    <property type="match status" value="1"/>
</dbReference>
<dbReference type="InterPro" id="IPR050600">
    <property type="entry name" value="SETD3_SETD6_MTase"/>
</dbReference>
<sequence length="566" mass="63213">MAVAEAPKRSHSQADARLKEFERWLVKMGVTWNREGIEFVTQNDGFGVVAKRNVDVGETLARVPNDACLTARNCCVAEEICNRKLRGGLALSLAIAAERARGKASPWYEYLNVMELPDVPLRWNQKELEELEGTTIDGLSERDALHIQDDFENIFREVVPDLDQSQAVDAVCLFSSRAFGASARRLDAKRTKIKTSRTASIEESEAFSEGDAGEHDTLPQDPHGRAENPGDSGNARADTAPPTDSQTAKIPAGSQFTGREICTNRDNLSVRENGVGCSLASCDDGTSDEEYGVSDSEDDTAEQEEAMVPIADMFNHRVAAVNPPPQYHVVMEGAGQTFRESTVGRERLPNLQIGILEKDDTLLIVALASAEKGSEIWNTYGELGNAELLNRYGFTSLHNPFDTVCIHVEDLLHQVKGRYGERWVRRRMRFVSKVLQDPDDSFDICADSSLEKNLHVFLELLHIPEEGFVDLEPTEESIISLLEDGISIESWETLKQIAERQLNRFPSSLQEDTESLKNARAGSRLHHALVLRMSEKRIWTRFLSYGTLGRNVGKRQKLEIQQYGHD</sequence>
<dbReference type="Gene3D" id="3.90.1410.10">
    <property type="entry name" value="set domain protein methyltransferase, domain 1"/>
    <property type="match status" value="1"/>
</dbReference>
<dbReference type="EMBL" id="HBIS01000220">
    <property type="protein sequence ID" value="CAE0606366.1"/>
    <property type="molecule type" value="Transcribed_RNA"/>
</dbReference>
<keyword evidence="1" id="KW-0489">Methyltransferase</keyword>
<keyword evidence="3" id="KW-0949">S-adenosyl-L-methionine</keyword>
<evidence type="ECO:0000256" key="1">
    <source>
        <dbReference type="ARBA" id="ARBA00022603"/>
    </source>
</evidence>
<feature type="region of interest" description="Disordered" evidence="4">
    <location>
        <begin position="190"/>
        <end position="254"/>
    </location>
</feature>
<evidence type="ECO:0000256" key="4">
    <source>
        <dbReference type="SAM" id="MobiDB-lite"/>
    </source>
</evidence>
<dbReference type="CDD" id="cd10527">
    <property type="entry name" value="SET_LSMT"/>
    <property type="match status" value="1"/>
</dbReference>
<protein>
    <recommendedName>
        <fullName evidence="5">SET domain-containing protein</fullName>
    </recommendedName>
</protein>
<dbReference type="InterPro" id="IPR001214">
    <property type="entry name" value="SET_dom"/>
</dbReference>
<dbReference type="EMBL" id="HBIS01000219">
    <property type="protein sequence ID" value="CAE0606365.1"/>
    <property type="molecule type" value="Transcribed_RNA"/>
</dbReference>
<dbReference type="GO" id="GO:0005634">
    <property type="term" value="C:nucleus"/>
    <property type="evidence" value="ECO:0007669"/>
    <property type="project" value="TreeGrafter"/>
</dbReference>